<dbReference type="NCBIfam" id="TIGR00401">
    <property type="entry name" value="msrA"/>
    <property type="match status" value="1"/>
</dbReference>
<evidence type="ECO:0000259" key="6">
    <source>
        <dbReference type="Pfam" id="PF01625"/>
    </source>
</evidence>
<dbReference type="EC" id="1.8.4.11" evidence="4"/>
<dbReference type="Pfam" id="PF01625">
    <property type="entry name" value="PMSR"/>
    <property type="match status" value="1"/>
</dbReference>
<comment type="caution">
    <text evidence="7">The sequence shown here is derived from an EMBL/GenBank/DDBJ whole genome shotgun (WGS) entry which is preliminary data.</text>
</comment>
<evidence type="ECO:0000256" key="4">
    <source>
        <dbReference type="HAMAP-Rule" id="MF_01401"/>
    </source>
</evidence>
<dbReference type="InterPro" id="IPR002569">
    <property type="entry name" value="Met_Sox_Rdtase_MsrA_dom"/>
</dbReference>
<dbReference type="GO" id="GO:0008113">
    <property type="term" value="F:peptide-methionine (S)-S-oxide reductase activity"/>
    <property type="evidence" value="ECO:0007669"/>
    <property type="project" value="UniProtKB-UniRule"/>
</dbReference>
<evidence type="ECO:0000313" key="8">
    <source>
        <dbReference type="Proteomes" id="UP000617628"/>
    </source>
</evidence>
<evidence type="ECO:0000256" key="1">
    <source>
        <dbReference type="ARBA" id="ARBA00023002"/>
    </source>
</evidence>
<dbReference type="Gene3D" id="3.30.1060.10">
    <property type="entry name" value="Peptide methionine sulphoxide reductase MsrA"/>
    <property type="match status" value="1"/>
</dbReference>
<dbReference type="PANTHER" id="PTHR43774">
    <property type="entry name" value="PEPTIDE METHIONINE SULFOXIDE REDUCTASE"/>
    <property type="match status" value="1"/>
</dbReference>
<keyword evidence="8" id="KW-1185">Reference proteome</keyword>
<evidence type="ECO:0000256" key="3">
    <source>
        <dbReference type="ARBA" id="ARBA00048782"/>
    </source>
</evidence>
<dbReference type="PANTHER" id="PTHR43774:SF1">
    <property type="entry name" value="PEPTIDE METHIONINE SULFOXIDE REDUCTASE MSRA 2"/>
    <property type="match status" value="1"/>
</dbReference>
<comment type="catalytic activity">
    <reaction evidence="2 4">
        <text>L-methionyl-[protein] + [thioredoxin]-disulfide + H2O = L-methionyl-(S)-S-oxide-[protein] + [thioredoxin]-dithiol</text>
        <dbReference type="Rhea" id="RHEA:14217"/>
        <dbReference type="Rhea" id="RHEA-COMP:10698"/>
        <dbReference type="Rhea" id="RHEA-COMP:10700"/>
        <dbReference type="Rhea" id="RHEA-COMP:12313"/>
        <dbReference type="Rhea" id="RHEA-COMP:12315"/>
        <dbReference type="ChEBI" id="CHEBI:15377"/>
        <dbReference type="ChEBI" id="CHEBI:16044"/>
        <dbReference type="ChEBI" id="CHEBI:29950"/>
        <dbReference type="ChEBI" id="CHEBI:44120"/>
        <dbReference type="ChEBI" id="CHEBI:50058"/>
        <dbReference type="EC" id="1.8.4.11"/>
    </reaction>
</comment>
<protein>
    <recommendedName>
        <fullName evidence="4">Peptide methionine sulfoxide reductase MsrA</fullName>
        <shortName evidence="4">Protein-methionine-S-oxide reductase</shortName>
        <ecNumber evidence="4">1.8.4.11</ecNumber>
    </recommendedName>
    <alternativeName>
        <fullName evidence="4">Peptide-methionine (S)-S-oxide reductase</fullName>
        <shortName evidence="4">Peptide Met(O) reductase</shortName>
    </alternativeName>
</protein>
<dbReference type="HAMAP" id="MF_01401">
    <property type="entry name" value="MsrA"/>
    <property type="match status" value="1"/>
</dbReference>
<accession>A0A934RV43</accession>
<name>A0A934RV43_9BACT</name>
<dbReference type="RefSeq" id="WP_200353604.1">
    <property type="nucleotide sequence ID" value="NZ_JAENIL010000002.1"/>
</dbReference>
<feature type="signal peptide" evidence="5">
    <location>
        <begin position="1"/>
        <end position="23"/>
    </location>
</feature>
<organism evidence="7 8">
    <name type="scientific">Pelagicoccus mobilis</name>
    <dbReference type="NCBI Taxonomy" id="415221"/>
    <lineage>
        <taxon>Bacteria</taxon>
        <taxon>Pseudomonadati</taxon>
        <taxon>Verrucomicrobiota</taxon>
        <taxon>Opitutia</taxon>
        <taxon>Puniceicoccales</taxon>
        <taxon>Pelagicoccaceae</taxon>
        <taxon>Pelagicoccus</taxon>
    </lineage>
</organism>
<dbReference type="SUPFAM" id="SSF55068">
    <property type="entry name" value="Peptide methionine sulfoxide reductase"/>
    <property type="match status" value="1"/>
</dbReference>
<keyword evidence="1 4" id="KW-0560">Oxidoreductase</keyword>
<feature type="chain" id="PRO_5036885008" description="Peptide methionine sulfoxide reductase MsrA" evidence="5">
    <location>
        <begin position="24"/>
        <end position="196"/>
    </location>
</feature>
<sequence length="196" mass="21950">MRKRLALTLGILLFLQSSMLTDAKEQNLETITFGAGCFWCVEAVYQRLDGVVDAVSGYMGGDVANPSYKQVVTGRTGHAEVVQLTFDPSKTDAKTLIDFFWEAHDPTTLNRQGADVGTQYRSAIFYENEEQRKIAETSRDEANASGKFADPIVTEITAASTFYVAEDYHQEYYDLNKSYPYCRAVITPKLKKLGLE</sequence>
<dbReference type="InterPro" id="IPR036509">
    <property type="entry name" value="Met_Sox_Rdtase_MsrA_sf"/>
</dbReference>
<comment type="catalytic activity">
    <reaction evidence="3 4">
        <text>[thioredoxin]-disulfide + L-methionine + H2O = L-methionine (S)-S-oxide + [thioredoxin]-dithiol</text>
        <dbReference type="Rhea" id="RHEA:19993"/>
        <dbReference type="Rhea" id="RHEA-COMP:10698"/>
        <dbReference type="Rhea" id="RHEA-COMP:10700"/>
        <dbReference type="ChEBI" id="CHEBI:15377"/>
        <dbReference type="ChEBI" id="CHEBI:29950"/>
        <dbReference type="ChEBI" id="CHEBI:50058"/>
        <dbReference type="ChEBI" id="CHEBI:57844"/>
        <dbReference type="ChEBI" id="CHEBI:58772"/>
        <dbReference type="EC" id="1.8.4.11"/>
    </reaction>
</comment>
<gene>
    <name evidence="4 7" type="primary">msrA</name>
    <name evidence="7" type="ORF">JIN87_00830</name>
</gene>
<dbReference type="AlphaFoldDB" id="A0A934RV43"/>
<evidence type="ECO:0000313" key="7">
    <source>
        <dbReference type="EMBL" id="MBK1875386.1"/>
    </source>
</evidence>
<dbReference type="Proteomes" id="UP000617628">
    <property type="component" value="Unassembled WGS sequence"/>
</dbReference>
<comment type="function">
    <text evidence="4">Has an important function as a repair enzyme for proteins that have been inactivated by oxidation. Catalyzes the reversible oxidation-reduction of methionine sulfoxide in proteins to methionine.</text>
</comment>
<reference evidence="7" key="1">
    <citation type="submission" date="2021-01" db="EMBL/GenBank/DDBJ databases">
        <title>Modified the classification status of verrucomicrobia.</title>
        <authorList>
            <person name="Feng X."/>
        </authorList>
    </citation>
    <scope>NUCLEOTIDE SEQUENCE</scope>
    <source>
        <strain evidence="7">KCTC 13126</strain>
    </source>
</reference>
<feature type="active site" evidence="4">
    <location>
        <position position="37"/>
    </location>
</feature>
<proteinExistence type="inferred from homology"/>
<dbReference type="EMBL" id="JAENIL010000002">
    <property type="protein sequence ID" value="MBK1875386.1"/>
    <property type="molecule type" value="Genomic_DNA"/>
</dbReference>
<feature type="domain" description="Peptide methionine sulphoxide reductase MsrA" evidence="6">
    <location>
        <begin position="30"/>
        <end position="182"/>
    </location>
</feature>
<comment type="similarity">
    <text evidence="4">Belongs to the MsrA Met sulfoxide reductase family.</text>
</comment>
<evidence type="ECO:0000256" key="2">
    <source>
        <dbReference type="ARBA" id="ARBA00047806"/>
    </source>
</evidence>
<evidence type="ECO:0000256" key="5">
    <source>
        <dbReference type="SAM" id="SignalP"/>
    </source>
</evidence>
<keyword evidence="5" id="KW-0732">Signal</keyword>